<dbReference type="Gene3D" id="3.30.70.1230">
    <property type="entry name" value="Nucleotide cyclase"/>
    <property type="match status" value="1"/>
</dbReference>
<dbReference type="InParanoid" id="K0IP44"/>
<feature type="domain" description="Guanylate cyclase" evidence="3">
    <location>
        <begin position="288"/>
        <end position="410"/>
    </location>
</feature>
<dbReference type="SUPFAM" id="SSF55073">
    <property type="entry name" value="Nucleotide cyclase"/>
    <property type="match status" value="1"/>
</dbReference>
<name>K0IP44_NITGG</name>
<dbReference type="RefSeq" id="WP_015021011.1">
    <property type="nucleotide sequence ID" value="NC_018719.1"/>
</dbReference>
<sequence>MDIATGSKYPQIPGISEFVDGTISSGLLLLLTGPAGAGKTMYCRQFLADGLLDGDYCLLVSSRLTEKQCRDLFSRIDPELVKNLKFVNPCASSSSRVDVIKNLSAILKDVRAAMDKASETGKSVRIVLDSLTHLLLFSGEKPLLKFTTDLSLILRDGPAMAICTLASEERLRRMLSAVAEGILEMKLEDNNGALDRSIRLFSIKGIHHEPTWVKFKIADNGELSFEGRASPVTLNCTLCGKAITGIPFTESDFVFDTKACMETYRKLADAYGSSISETGLPLEVFNVSFFFIDIVGLSDPSLSVRKQIQKIEALNRLIASCDAFKTSGGKRIILPTGDGMAIGFLLNPELPIELSIQLHRQLRAYNKGRVEEDRIGVRIGLGSGPVFAVTDMNNVQNVWGPGIILARRVMDAGDNGHILLADKLAEELIALKDEYRSIIKPICQSYEIKHGQKITLYSAYSHDFGNPELPVRVPRIK</sequence>
<dbReference type="InterPro" id="IPR027417">
    <property type="entry name" value="P-loop_NTPase"/>
</dbReference>
<proteinExistence type="predicted"/>
<dbReference type="InterPro" id="IPR001054">
    <property type="entry name" value="A/G_cyclase"/>
</dbReference>
<dbReference type="Gene3D" id="3.40.50.300">
    <property type="entry name" value="P-loop containing nucleotide triphosphate hydrolases"/>
    <property type="match status" value="1"/>
</dbReference>
<dbReference type="STRING" id="1237085.Ngar_c35660"/>
<evidence type="ECO:0000313" key="4">
    <source>
        <dbReference type="EMBL" id="AFU60479.1"/>
    </source>
</evidence>
<dbReference type="Pfam" id="PF06745">
    <property type="entry name" value="ATPase"/>
    <property type="match status" value="1"/>
</dbReference>
<dbReference type="KEGG" id="nga:Ngar_c35660"/>
<gene>
    <name evidence="4" type="ordered locus">Ngar_c35660</name>
</gene>
<keyword evidence="5" id="KW-1185">Reference proteome</keyword>
<dbReference type="BioCyc" id="CNIT1237085:G1324-3567-MONOMER"/>
<dbReference type="InterPro" id="IPR014774">
    <property type="entry name" value="KaiC-like_dom"/>
</dbReference>
<dbReference type="AlphaFoldDB" id="K0IP44"/>
<evidence type="ECO:0000256" key="2">
    <source>
        <dbReference type="ARBA" id="ARBA00022840"/>
    </source>
</evidence>
<dbReference type="Proteomes" id="UP000008037">
    <property type="component" value="Chromosome"/>
</dbReference>
<dbReference type="SUPFAM" id="SSF52540">
    <property type="entry name" value="P-loop containing nucleoside triphosphate hydrolases"/>
    <property type="match status" value="1"/>
</dbReference>
<keyword evidence="2" id="KW-0067">ATP-binding</keyword>
<evidence type="ECO:0000259" key="3">
    <source>
        <dbReference type="PROSITE" id="PS50125"/>
    </source>
</evidence>
<dbReference type="PROSITE" id="PS50125">
    <property type="entry name" value="GUANYLATE_CYCLASE_2"/>
    <property type="match status" value="1"/>
</dbReference>
<accession>K0IP44</accession>
<organism evidence="4 5">
    <name type="scientific">Nitrososphaera gargensis (strain Ga9.2)</name>
    <dbReference type="NCBI Taxonomy" id="1237085"/>
    <lineage>
        <taxon>Archaea</taxon>
        <taxon>Nitrososphaerota</taxon>
        <taxon>Nitrososphaeria</taxon>
        <taxon>Nitrososphaerales</taxon>
        <taxon>Nitrososphaeraceae</taxon>
        <taxon>Nitrososphaera</taxon>
    </lineage>
</organism>
<dbReference type="EMBL" id="CP002408">
    <property type="protein sequence ID" value="AFU60479.1"/>
    <property type="molecule type" value="Genomic_DNA"/>
</dbReference>
<dbReference type="PANTHER" id="PTHR43637">
    <property type="entry name" value="UPF0273 PROTEIN TM_0370"/>
    <property type="match status" value="1"/>
</dbReference>
<protein>
    <recommendedName>
        <fullName evidence="3">Guanylate cyclase domain-containing protein</fullName>
    </recommendedName>
</protein>
<dbReference type="GeneID" id="13797377"/>
<dbReference type="InterPro" id="IPR029787">
    <property type="entry name" value="Nucleotide_cyclase"/>
</dbReference>
<dbReference type="GO" id="GO:0009190">
    <property type="term" value="P:cyclic nucleotide biosynthetic process"/>
    <property type="evidence" value="ECO:0007669"/>
    <property type="project" value="InterPro"/>
</dbReference>
<reference evidence="4 5" key="1">
    <citation type="journal article" date="2012" name="Environ. Microbiol.">
        <title>The genome of the ammonia-oxidizing Candidatus Nitrososphaera gargensis: insights into metabolic versatility and environmental adaptations.</title>
        <authorList>
            <person name="Spang A."/>
            <person name="Poehlein A."/>
            <person name="Offre P."/>
            <person name="Zumbragel S."/>
            <person name="Haider S."/>
            <person name="Rychlik N."/>
            <person name="Nowka B."/>
            <person name="Schmeisser C."/>
            <person name="Lebedeva E.V."/>
            <person name="Rattei T."/>
            <person name="Bohm C."/>
            <person name="Schmid M."/>
            <person name="Galushko A."/>
            <person name="Hatzenpichler R."/>
            <person name="Weinmaier T."/>
            <person name="Daniel R."/>
            <person name="Schleper C."/>
            <person name="Spieck E."/>
            <person name="Streit W."/>
            <person name="Wagner M."/>
        </authorList>
    </citation>
    <scope>NUCLEOTIDE SEQUENCE [LARGE SCALE GENOMIC DNA]</scope>
    <source>
        <strain evidence="5">Ga9.2</strain>
    </source>
</reference>
<dbReference type="GO" id="GO:0035556">
    <property type="term" value="P:intracellular signal transduction"/>
    <property type="evidence" value="ECO:0007669"/>
    <property type="project" value="InterPro"/>
</dbReference>
<keyword evidence="1" id="KW-0547">Nucleotide-binding</keyword>
<dbReference type="Pfam" id="PF00211">
    <property type="entry name" value="Guanylate_cyc"/>
    <property type="match status" value="1"/>
</dbReference>
<dbReference type="GO" id="GO:0005524">
    <property type="term" value="F:ATP binding"/>
    <property type="evidence" value="ECO:0007669"/>
    <property type="project" value="UniProtKB-KW"/>
</dbReference>
<dbReference type="OrthoDB" id="27015at2157"/>
<dbReference type="HOGENOM" id="CLU_551677_0_0_2"/>
<evidence type="ECO:0000313" key="5">
    <source>
        <dbReference type="Proteomes" id="UP000008037"/>
    </source>
</evidence>
<dbReference type="PANTHER" id="PTHR43637:SF3">
    <property type="entry name" value="FLAGELLA-RELATED PROTEIN H-RELATED"/>
    <property type="match status" value="1"/>
</dbReference>
<evidence type="ECO:0000256" key="1">
    <source>
        <dbReference type="ARBA" id="ARBA00022741"/>
    </source>
</evidence>